<feature type="region of interest" description="Disordered" evidence="1">
    <location>
        <begin position="1"/>
        <end position="24"/>
    </location>
</feature>
<reference evidence="3 4" key="1">
    <citation type="journal article" date="2017" name="Gigascience">
        <title>Genome sequence of the small brown planthopper, Laodelphax striatellus.</title>
        <authorList>
            <person name="Zhu J."/>
            <person name="Jiang F."/>
            <person name="Wang X."/>
            <person name="Yang P."/>
            <person name="Bao Y."/>
            <person name="Zhao W."/>
            <person name="Wang W."/>
            <person name="Lu H."/>
            <person name="Wang Q."/>
            <person name="Cui N."/>
            <person name="Li J."/>
            <person name="Chen X."/>
            <person name="Luo L."/>
            <person name="Yu J."/>
            <person name="Kang L."/>
            <person name="Cui F."/>
        </authorList>
    </citation>
    <scope>NUCLEOTIDE SEQUENCE [LARGE SCALE GENOMIC DNA]</scope>
    <source>
        <strain evidence="3">Lst14</strain>
    </source>
</reference>
<dbReference type="EMBL" id="QKKF02015211">
    <property type="protein sequence ID" value="RZF42353.1"/>
    <property type="molecule type" value="Genomic_DNA"/>
</dbReference>
<accession>A0A482X9C9</accession>
<feature type="compositionally biased region" description="Low complexity" evidence="1">
    <location>
        <begin position="98"/>
        <end position="118"/>
    </location>
</feature>
<keyword evidence="2" id="KW-1133">Transmembrane helix</keyword>
<keyword evidence="2" id="KW-0812">Transmembrane</keyword>
<dbReference type="InParanoid" id="A0A482X9C9"/>
<feature type="transmembrane region" description="Helical" evidence="2">
    <location>
        <begin position="142"/>
        <end position="169"/>
    </location>
</feature>
<keyword evidence="4" id="KW-1185">Reference proteome</keyword>
<feature type="region of interest" description="Disordered" evidence="1">
    <location>
        <begin position="98"/>
        <end position="122"/>
    </location>
</feature>
<dbReference type="Proteomes" id="UP000291343">
    <property type="component" value="Unassembled WGS sequence"/>
</dbReference>
<comment type="caution">
    <text evidence="3">The sequence shown here is derived from an EMBL/GenBank/DDBJ whole genome shotgun (WGS) entry which is preliminary data.</text>
</comment>
<evidence type="ECO:0000256" key="2">
    <source>
        <dbReference type="SAM" id="Phobius"/>
    </source>
</evidence>
<organism evidence="3 4">
    <name type="scientific">Laodelphax striatellus</name>
    <name type="common">Small brown planthopper</name>
    <name type="synonym">Delphax striatella</name>
    <dbReference type="NCBI Taxonomy" id="195883"/>
    <lineage>
        <taxon>Eukaryota</taxon>
        <taxon>Metazoa</taxon>
        <taxon>Ecdysozoa</taxon>
        <taxon>Arthropoda</taxon>
        <taxon>Hexapoda</taxon>
        <taxon>Insecta</taxon>
        <taxon>Pterygota</taxon>
        <taxon>Neoptera</taxon>
        <taxon>Paraneoptera</taxon>
        <taxon>Hemiptera</taxon>
        <taxon>Auchenorrhyncha</taxon>
        <taxon>Fulgoroidea</taxon>
        <taxon>Delphacidae</taxon>
        <taxon>Criomorphinae</taxon>
        <taxon>Laodelphax</taxon>
    </lineage>
</organism>
<evidence type="ECO:0000313" key="4">
    <source>
        <dbReference type="Proteomes" id="UP000291343"/>
    </source>
</evidence>
<sequence length="210" mass="23961">MENKDKQVAEGAGEQVQVDAEHQEELSVNNDLGYNPNDQQVFNEEVAEGNVDEEERVQVYNELLQELRRLELQEELRRLNNSVRNGLGLIFPILTSSSSDGTSSSTSSFSSTTSSLSSEGNREEQYLRAQQARLQAARNEEFYYRVGSCFILLCSALIALLAIIAFFVFEIVHVYQYGEHGSLVEIGEIMRWFLSEVIVRLGRFLRSFRY</sequence>
<keyword evidence="2" id="KW-0472">Membrane</keyword>
<evidence type="ECO:0000256" key="1">
    <source>
        <dbReference type="SAM" id="MobiDB-lite"/>
    </source>
</evidence>
<protein>
    <submittedName>
        <fullName evidence="3">Uncharacterized protein</fullName>
    </submittedName>
</protein>
<name>A0A482X9C9_LAOST</name>
<dbReference type="AlphaFoldDB" id="A0A482X9C9"/>
<gene>
    <name evidence="3" type="ORF">LSTR_LSTR004161</name>
</gene>
<evidence type="ECO:0000313" key="3">
    <source>
        <dbReference type="EMBL" id="RZF42353.1"/>
    </source>
</evidence>
<proteinExistence type="predicted"/>